<evidence type="ECO:0000256" key="1">
    <source>
        <dbReference type="SAM" id="MobiDB-lite"/>
    </source>
</evidence>
<evidence type="ECO:0000313" key="2">
    <source>
        <dbReference type="EMBL" id="KAJ7321771.1"/>
    </source>
</evidence>
<comment type="caution">
    <text evidence="2">The sequence shown here is derived from an EMBL/GenBank/DDBJ whole genome shotgun (WGS) entry which is preliminary data.</text>
</comment>
<dbReference type="AlphaFoldDB" id="A0A9W9YB90"/>
<feature type="compositionally biased region" description="Pro residues" evidence="1">
    <location>
        <begin position="337"/>
        <end position="347"/>
    </location>
</feature>
<keyword evidence="3" id="KW-1185">Reference proteome</keyword>
<gene>
    <name evidence="2" type="primary">SPAG17_3</name>
    <name evidence="2" type="ORF">OS493_033879</name>
</gene>
<dbReference type="EMBL" id="MU827823">
    <property type="protein sequence ID" value="KAJ7321771.1"/>
    <property type="molecule type" value="Genomic_DNA"/>
</dbReference>
<accession>A0A9W9YB90</accession>
<evidence type="ECO:0000313" key="3">
    <source>
        <dbReference type="Proteomes" id="UP001163046"/>
    </source>
</evidence>
<dbReference type="PANTHER" id="PTHR21963:SF1">
    <property type="entry name" value="SPERM-ASSOCIATED ANTIGEN 17"/>
    <property type="match status" value="1"/>
</dbReference>
<feature type="compositionally biased region" description="Pro residues" evidence="1">
    <location>
        <begin position="33"/>
        <end position="43"/>
    </location>
</feature>
<feature type="compositionally biased region" description="Basic and acidic residues" evidence="1">
    <location>
        <begin position="316"/>
        <end position="325"/>
    </location>
</feature>
<organism evidence="2 3">
    <name type="scientific">Desmophyllum pertusum</name>
    <dbReference type="NCBI Taxonomy" id="174260"/>
    <lineage>
        <taxon>Eukaryota</taxon>
        <taxon>Metazoa</taxon>
        <taxon>Cnidaria</taxon>
        <taxon>Anthozoa</taxon>
        <taxon>Hexacorallia</taxon>
        <taxon>Scleractinia</taxon>
        <taxon>Caryophylliina</taxon>
        <taxon>Caryophylliidae</taxon>
        <taxon>Desmophyllum</taxon>
    </lineage>
</organism>
<dbReference type="GO" id="GO:0005576">
    <property type="term" value="C:extracellular region"/>
    <property type="evidence" value="ECO:0007669"/>
    <property type="project" value="GOC"/>
</dbReference>
<dbReference type="GO" id="GO:0003351">
    <property type="term" value="P:epithelial cilium movement involved in extracellular fluid movement"/>
    <property type="evidence" value="ECO:0007669"/>
    <property type="project" value="TreeGrafter"/>
</dbReference>
<reference evidence="2" key="1">
    <citation type="submission" date="2023-01" db="EMBL/GenBank/DDBJ databases">
        <title>Genome assembly of the deep-sea coral Lophelia pertusa.</title>
        <authorList>
            <person name="Herrera S."/>
            <person name="Cordes E."/>
        </authorList>
    </citation>
    <scope>NUCLEOTIDE SEQUENCE</scope>
    <source>
        <strain evidence="2">USNM1676648</strain>
        <tissue evidence="2">Polyp</tissue>
    </source>
</reference>
<name>A0A9W9YB90_9CNID</name>
<feature type="compositionally biased region" description="Basic residues" evidence="1">
    <location>
        <begin position="73"/>
        <end position="90"/>
    </location>
</feature>
<dbReference type="InterPro" id="IPR026173">
    <property type="entry name" value="SPAG17"/>
</dbReference>
<feature type="compositionally biased region" description="Basic and acidic residues" evidence="1">
    <location>
        <begin position="91"/>
        <end position="111"/>
    </location>
</feature>
<feature type="compositionally biased region" description="Basic and acidic residues" evidence="1">
    <location>
        <begin position="358"/>
        <end position="392"/>
    </location>
</feature>
<feature type="compositionally biased region" description="Polar residues" evidence="1">
    <location>
        <begin position="112"/>
        <end position="138"/>
    </location>
</feature>
<feature type="region of interest" description="Disordered" evidence="1">
    <location>
        <begin position="22"/>
        <end position="166"/>
    </location>
</feature>
<dbReference type="PANTHER" id="PTHR21963">
    <property type="entry name" value="PF6"/>
    <property type="match status" value="1"/>
</dbReference>
<dbReference type="GO" id="GO:1990716">
    <property type="term" value="C:axonemal central apparatus"/>
    <property type="evidence" value="ECO:0007669"/>
    <property type="project" value="TreeGrafter"/>
</dbReference>
<dbReference type="OrthoDB" id="10257153at2759"/>
<feature type="region of interest" description="Disordered" evidence="1">
    <location>
        <begin position="244"/>
        <end position="289"/>
    </location>
</feature>
<feature type="region of interest" description="Disordered" evidence="1">
    <location>
        <begin position="312"/>
        <end position="392"/>
    </location>
</feature>
<dbReference type="Proteomes" id="UP001163046">
    <property type="component" value="Unassembled WGS sequence"/>
</dbReference>
<proteinExistence type="predicted"/>
<sequence>MWALETTLKHVVSSIGDWVQEQERIREQAARTPTPPPPAPEQPSIPLKIGSRYGLMTRQEVALIKAEEEEKGKKKGKKSARGSRSPKRSAKTREKSASPDKKDDKDKKREGSASSRQKSATGRSPSAKGSRSIKSATSKADKRGLNSRSRSGDFEEPEILPVEDPVEEESYDFIGYDTGDNLIHVSGSLTTLFPADGGQIQVNKWQYVQGARSISTSVFKDGNMFVLHFLEPIDEILTKEELEGVEEKENEAFDKNKQQEENKGEEVDKSEVEASEKEEHKQPKDPKPFCDFSSFVGELNDGMVVALSGYGPSGSLKEKEPKESEDTVTGYLTADIAPPPQATPSPQPKAGSPKARKRAEEDAKRMEEIQQQQEEERIRLEDEARRKAEQEKLKKPFQHVYITCPDGQHVQYLNDNC</sequence>
<protein>
    <submittedName>
        <fullName evidence="2">Sperm-associated antigen 17</fullName>
    </submittedName>
</protein>
<dbReference type="GO" id="GO:1904158">
    <property type="term" value="P:axonemal central apparatus assembly"/>
    <property type="evidence" value="ECO:0007669"/>
    <property type="project" value="TreeGrafter"/>
</dbReference>
<feature type="compositionally biased region" description="Basic and acidic residues" evidence="1">
    <location>
        <begin position="244"/>
        <end position="288"/>
    </location>
</feature>